<dbReference type="Pfam" id="PF00394">
    <property type="entry name" value="Cu-oxidase"/>
    <property type="match status" value="1"/>
</dbReference>
<evidence type="ECO:0000256" key="1">
    <source>
        <dbReference type="ARBA" id="ARBA00010609"/>
    </source>
</evidence>
<dbReference type="SUPFAM" id="SSF49503">
    <property type="entry name" value="Cupredoxins"/>
    <property type="match status" value="3"/>
</dbReference>
<dbReference type="InterPro" id="IPR011706">
    <property type="entry name" value="Cu-oxidase_C"/>
</dbReference>
<dbReference type="Pfam" id="PF07732">
    <property type="entry name" value="Cu-oxidase_3"/>
    <property type="match status" value="1"/>
</dbReference>
<keyword evidence="4" id="KW-0186">Copper</keyword>
<feature type="domain" description="Plastocyanin-like" evidence="7">
    <location>
        <begin position="554"/>
        <end position="642"/>
    </location>
</feature>
<evidence type="ECO:0000313" key="10">
    <source>
        <dbReference type="Proteomes" id="UP001174691"/>
    </source>
</evidence>
<evidence type="ECO:0000259" key="8">
    <source>
        <dbReference type="Pfam" id="PF07732"/>
    </source>
</evidence>
<feature type="signal peptide" evidence="5">
    <location>
        <begin position="1"/>
        <end position="19"/>
    </location>
</feature>
<dbReference type="GO" id="GO:0016491">
    <property type="term" value="F:oxidoreductase activity"/>
    <property type="evidence" value="ECO:0007669"/>
    <property type="project" value="UniProtKB-KW"/>
</dbReference>
<organism evidence="9 10">
    <name type="scientific">Coniochaeta hoffmannii</name>
    <dbReference type="NCBI Taxonomy" id="91930"/>
    <lineage>
        <taxon>Eukaryota</taxon>
        <taxon>Fungi</taxon>
        <taxon>Dikarya</taxon>
        <taxon>Ascomycota</taxon>
        <taxon>Pezizomycotina</taxon>
        <taxon>Sordariomycetes</taxon>
        <taxon>Sordariomycetidae</taxon>
        <taxon>Coniochaetales</taxon>
        <taxon>Coniochaetaceae</taxon>
        <taxon>Coniochaeta</taxon>
    </lineage>
</organism>
<dbReference type="Pfam" id="PF07731">
    <property type="entry name" value="Cu-oxidase_2"/>
    <property type="match status" value="1"/>
</dbReference>
<dbReference type="EMBL" id="JANBVN010000187">
    <property type="protein sequence ID" value="KAJ9134211.1"/>
    <property type="molecule type" value="Genomic_DNA"/>
</dbReference>
<comment type="caution">
    <text evidence="9">The sequence shown here is derived from an EMBL/GenBank/DDBJ whole genome shotgun (WGS) entry which is preliminary data.</text>
</comment>
<dbReference type="CDD" id="cd13880">
    <property type="entry name" value="CuRO_2_MaLCC_like"/>
    <property type="match status" value="1"/>
</dbReference>
<keyword evidence="2" id="KW-0479">Metal-binding</keyword>
<name>A0AA38R4P5_9PEZI</name>
<accession>A0AA38R4P5</accession>
<evidence type="ECO:0000259" key="7">
    <source>
        <dbReference type="Pfam" id="PF07731"/>
    </source>
</evidence>
<dbReference type="InterPro" id="IPR008972">
    <property type="entry name" value="Cupredoxin"/>
</dbReference>
<dbReference type="InterPro" id="IPR002355">
    <property type="entry name" value="Cu_oxidase_Cu_BS"/>
</dbReference>
<evidence type="ECO:0000256" key="2">
    <source>
        <dbReference type="ARBA" id="ARBA00022723"/>
    </source>
</evidence>
<evidence type="ECO:0000256" key="5">
    <source>
        <dbReference type="SAM" id="SignalP"/>
    </source>
</evidence>
<proteinExistence type="inferred from homology"/>
<feature type="chain" id="PRO_5041447704" evidence="5">
    <location>
        <begin position="20"/>
        <end position="682"/>
    </location>
</feature>
<evidence type="ECO:0000256" key="4">
    <source>
        <dbReference type="ARBA" id="ARBA00023008"/>
    </source>
</evidence>
<dbReference type="Proteomes" id="UP001174691">
    <property type="component" value="Unassembled WGS sequence"/>
</dbReference>
<keyword evidence="5" id="KW-0732">Signal</keyword>
<dbReference type="InterPro" id="IPR011707">
    <property type="entry name" value="Cu-oxidase-like_N"/>
</dbReference>
<evidence type="ECO:0000313" key="9">
    <source>
        <dbReference type="EMBL" id="KAJ9134211.1"/>
    </source>
</evidence>
<feature type="domain" description="Plastocyanin-like" evidence="8">
    <location>
        <begin position="132"/>
        <end position="237"/>
    </location>
</feature>
<keyword evidence="10" id="KW-1185">Reference proteome</keyword>
<dbReference type="InterPro" id="IPR033138">
    <property type="entry name" value="Cu_oxidase_CS"/>
</dbReference>
<protein>
    <submittedName>
        <fullName evidence="9">Multicopper oxidase</fullName>
    </submittedName>
</protein>
<gene>
    <name evidence="9" type="ORF">NKR19_g8749</name>
</gene>
<dbReference type="InterPro" id="IPR045087">
    <property type="entry name" value="Cu-oxidase_fam"/>
</dbReference>
<dbReference type="GO" id="GO:0005507">
    <property type="term" value="F:copper ion binding"/>
    <property type="evidence" value="ECO:0007669"/>
    <property type="project" value="InterPro"/>
</dbReference>
<dbReference type="PANTHER" id="PTHR11709:SF71">
    <property type="entry name" value="OXIDOREDUCTASE TPCJ"/>
    <property type="match status" value="1"/>
</dbReference>
<dbReference type="Gene3D" id="2.60.40.420">
    <property type="entry name" value="Cupredoxins - blue copper proteins"/>
    <property type="match status" value="3"/>
</dbReference>
<dbReference type="FunFam" id="2.60.40.420:FF:000045">
    <property type="entry name" value="Laccase 2"/>
    <property type="match status" value="1"/>
</dbReference>
<dbReference type="PROSITE" id="PS00080">
    <property type="entry name" value="MULTICOPPER_OXIDASE2"/>
    <property type="match status" value="1"/>
</dbReference>
<dbReference type="AlphaFoldDB" id="A0AA38R4P5"/>
<keyword evidence="3" id="KW-0560">Oxidoreductase</keyword>
<evidence type="ECO:0000259" key="6">
    <source>
        <dbReference type="Pfam" id="PF00394"/>
    </source>
</evidence>
<dbReference type="InterPro" id="IPR001117">
    <property type="entry name" value="Cu-oxidase_2nd"/>
</dbReference>
<feature type="domain" description="Plastocyanin-like" evidence="6">
    <location>
        <begin position="248"/>
        <end position="382"/>
    </location>
</feature>
<comment type="similarity">
    <text evidence="1">Belongs to the multicopper oxidase family.</text>
</comment>
<dbReference type="PANTHER" id="PTHR11709">
    <property type="entry name" value="MULTI-COPPER OXIDASE"/>
    <property type="match status" value="1"/>
</dbReference>
<reference evidence="9" key="1">
    <citation type="submission" date="2022-07" db="EMBL/GenBank/DDBJ databases">
        <title>Fungi with potential for degradation of polypropylene.</title>
        <authorList>
            <person name="Gostincar C."/>
        </authorList>
    </citation>
    <scope>NUCLEOTIDE SEQUENCE</scope>
    <source>
        <strain evidence="9">EXF-13287</strain>
    </source>
</reference>
<sequence length="682" mass="75382">MGFFKVVVTFIWELTSLTPQSLNPFSYDYGQDQQPFLPPGHDPPSGNPWKPGTARLTFPVDGITSTVMCEYNLDPAVWEPCNTPENRLCWLQNKQTGENYTIDTDYENTSLVPPGIVREFSLDVVDTLLNADGFDRRAQTYDGQYPGPKIEACWGDTLRINVTNKMAGMGTTVHWHGVRQLNTSNMDGVPTTQCPIARNHSFVYEFRMYQYGLSWYHSHYSLQYADGLAGPLLIYGPSSDTWDLTPDPIMIADWVHGSAFEEFANEKSLSRGLAKTDSIVVNGIGNDPFNTTRVKQYSVTPFEPKKRHRLRLINASAGTSYVFSIDGHSLTVIAADFVSVKPFTVKSLVIGIGQRYTVVVTGLDDPLAGGSNGKYWIRTHPADGCNTFRTGVFNSQSSPAEIFDIRTAYIQYSTATGGSAPPSVQLSNEPCDKTCADVTMRLEPVVEWTIPSTPLNNITESRFLPAFQSANDTELGEAGNYTHWMLRLPPDVEQAAAGREFHRPLWLDFGKPTLLDPAGAIADRNYNVVNYTTYPTNEGYIFMVIDARFLPLNDSTVFPVAHPIHWHGSDVAILGQNTTAFDPLTSPGTFALDNPPRRDVVIVPAGGWVAVAFRPDNPGAWLVHCHIAWHASSGLALQMIVQGDDILDALGQDAIDEIREECKVWEEDVAKGGILPQDDSGI</sequence>
<dbReference type="PROSITE" id="PS00079">
    <property type="entry name" value="MULTICOPPER_OXIDASE1"/>
    <property type="match status" value="1"/>
</dbReference>
<evidence type="ECO:0000256" key="3">
    <source>
        <dbReference type="ARBA" id="ARBA00023002"/>
    </source>
</evidence>